<proteinExistence type="predicted"/>
<name>A0ABY7FWJ7_MYAAR</name>
<dbReference type="EMBL" id="CP111025">
    <property type="protein sequence ID" value="WAR26557.1"/>
    <property type="molecule type" value="Genomic_DNA"/>
</dbReference>
<dbReference type="Proteomes" id="UP001164746">
    <property type="component" value="Chromosome 14"/>
</dbReference>
<protein>
    <submittedName>
        <fullName evidence="1">Uncharacterized protein</fullName>
    </submittedName>
</protein>
<sequence>MLDFDAGYTLPPQSGIKQASTTAPTCVLIEPDGETFSAFGYDAETKYTRQVEAEEHEKWYFFRRFKMKLYKKVKVDGSEKSEFHRGKVDVAVQEVAGNGSMKNIFKAGGGDWGGT</sequence>
<reference evidence="1" key="1">
    <citation type="submission" date="2022-11" db="EMBL/GenBank/DDBJ databases">
        <title>Centuries of genome instability and evolution in soft-shell clam transmissible cancer (bioRxiv).</title>
        <authorList>
            <person name="Hart S.F.M."/>
            <person name="Yonemitsu M.A."/>
            <person name="Giersch R.M."/>
            <person name="Beal B.F."/>
            <person name="Arriagada G."/>
            <person name="Davis B.W."/>
            <person name="Ostrander E.A."/>
            <person name="Goff S.P."/>
            <person name="Metzger M.J."/>
        </authorList>
    </citation>
    <scope>NUCLEOTIDE SEQUENCE</scope>
    <source>
        <strain evidence="1">MELC-2E11</strain>
        <tissue evidence="1">Siphon/mantle</tissue>
    </source>
</reference>
<evidence type="ECO:0000313" key="2">
    <source>
        <dbReference type="Proteomes" id="UP001164746"/>
    </source>
</evidence>
<gene>
    <name evidence="1" type="ORF">MAR_012261</name>
</gene>
<accession>A0ABY7FWJ7</accession>
<evidence type="ECO:0000313" key="1">
    <source>
        <dbReference type="EMBL" id="WAR26557.1"/>
    </source>
</evidence>
<keyword evidence="2" id="KW-1185">Reference proteome</keyword>
<organism evidence="1 2">
    <name type="scientific">Mya arenaria</name>
    <name type="common">Soft-shell clam</name>
    <dbReference type="NCBI Taxonomy" id="6604"/>
    <lineage>
        <taxon>Eukaryota</taxon>
        <taxon>Metazoa</taxon>
        <taxon>Spiralia</taxon>
        <taxon>Lophotrochozoa</taxon>
        <taxon>Mollusca</taxon>
        <taxon>Bivalvia</taxon>
        <taxon>Autobranchia</taxon>
        <taxon>Heteroconchia</taxon>
        <taxon>Euheterodonta</taxon>
        <taxon>Imparidentia</taxon>
        <taxon>Neoheterodontei</taxon>
        <taxon>Myida</taxon>
        <taxon>Myoidea</taxon>
        <taxon>Myidae</taxon>
        <taxon>Mya</taxon>
    </lineage>
</organism>